<keyword evidence="3 5" id="KW-1133">Transmembrane helix</keyword>
<dbReference type="Proteomes" id="UP000829999">
    <property type="component" value="Chromosome 27"/>
</dbReference>
<keyword evidence="4 5" id="KW-0472">Membrane</keyword>
<evidence type="ECO:0000256" key="1">
    <source>
        <dbReference type="ARBA" id="ARBA00004141"/>
    </source>
</evidence>
<proteinExistence type="predicted"/>
<feature type="transmembrane region" description="Helical" evidence="5">
    <location>
        <begin position="47"/>
        <end position="69"/>
    </location>
</feature>
<dbReference type="OrthoDB" id="432835at2759"/>
<dbReference type="Pfam" id="PF00335">
    <property type="entry name" value="Tetraspanin"/>
    <property type="match status" value="1"/>
</dbReference>
<evidence type="ECO:0000256" key="3">
    <source>
        <dbReference type="ARBA" id="ARBA00022989"/>
    </source>
</evidence>
<accession>A0A9R0CWH8</accession>
<sequence>MRSSGLVLFACAGLLLSGGAILGGSVAWSLLRMSYYFWTTDLGVELSSSIMFLAGALLCLPTCWLATVVPYHVKSLSLTATLMALVSVAMVMLSVGLASISGLSRALREPAMINSSMLRAMAIDTFDPAVRSSFAAMQIELRCCGVQSFADWYQHRRTLPPACCGRVWNGKRGDMCDAPYSVGCLRPALAELRYFTYSLSALSSAIVVVMAVTLFAAAYTMVTGVVERGEVLRSYKAPQPLRIACLAHPPHGLAPHGLPAHALHAPHPHAPLVALTSPAAMPHDNPI</sequence>
<gene>
    <name evidence="7" type="primary">LOC118263586</name>
</gene>
<keyword evidence="6" id="KW-1185">Reference proteome</keyword>
<dbReference type="InterPro" id="IPR018499">
    <property type="entry name" value="Tetraspanin/Peripherin"/>
</dbReference>
<dbReference type="Gene3D" id="1.10.1450.10">
    <property type="entry name" value="Tetraspanin"/>
    <property type="match status" value="1"/>
</dbReference>
<organism evidence="6 7">
    <name type="scientific">Spodoptera frugiperda</name>
    <name type="common">Fall armyworm</name>
    <dbReference type="NCBI Taxonomy" id="7108"/>
    <lineage>
        <taxon>Eukaryota</taxon>
        <taxon>Metazoa</taxon>
        <taxon>Ecdysozoa</taxon>
        <taxon>Arthropoda</taxon>
        <taxon>Hexapoda</taxon>
        <taxon>Insecta</taxon>
        <taxon>Pterygota</taxon>
        <taxon>Neoptera</taxon>
        <taxon>Endopterygota</taxon>
        <taxon>Lepidoptera</taxon>
        <taxon>Glossata</taxon>
        <taxon>Ditrysia</taxon>
        <taxon>Noctuoidea</taxon>
        <taxon>Noctuidae</taxon>
        <taxon>Amphipyrinae</taxon>
        <taxon>Spodoptera</taxon>
    </lineage>
</organism>
<evidence type="ECO:0000256" key="2">
    <source>
        <dbReference type="ARBA" id="ARBA00022692"/>
    </source>
</evidence>
<feature type="transmembrane region" description="Helical" evidence="5">
    <location>
        <begin position="201"/>
        <end position="226"/>
    </location>
</feature>
<keyword evidence="2 5" id="KW-0812">Transmembrane</keyword>
<dbReference type="AlphaFoldDB" id="A0A9R0CWH8"/>
<dbReference type="SUPFAM" id="SSF48652">
    <property type="entry name" value="Tetraspanin"/>
    <property type="match status" value="1"/>
</dbReference>
<reference evidence="7" key="1">
    <citation type="submission" date="2025-08" db="UniProtKB">
        <authorList>
            <consortium name="RefSeq"/>
        </authorList>
    </citation>
    <scope>IDENTIFICATION</scope>
    <source>
        <tissue evidence="7">Whole larval tissue</tissue>
    </source>
</reference>
<dbReference type="InterPro" id="IPR008952">
    <property type="entry name" value="Tetraspanin_EC2_sf"/>
</dbReference>
<dbReference type="GO" id="GO:0016020">
    <property type="term" value="C:membrane"/>
    <property type="evidence" value="ECO:0007669"/>
    <property type="project" value="UniProtKB-SubCell"/>
</dbReference>
<comment type="subcellular location">
    <subcellularLocation>
        <location evidence="1">Membrane</location>
        <topology evidence="1">Multi-pass membrane protein</topology>
    </subcellularLocation>
</comment>
<protein>
    <submittedName>
        <fullName evidence="7">Uncharacterized protein LOC118263586</fullName>
    </submittedName>
</protein>
<dbReference type="GeneID" id="118263586"/>
<evidence type="ECO:0000313" key="7">
    <source>
        <dbReference type="RefSeq" id="XP_035431562.2"/>
    </source>
</evidence>
<evidence type="ECO:0000256" key="4">
    <source>
        <dbReference type="ARBA" id="ARBA00023136"/>
    </source>
</evidence>
<evidence type="ECO:0000313" key="6">
    <source>
        <dbReference type="Proteomes" id="UP000829999"/>
    </source>
</evidence>
<name>A0A9R0CWH8_SPOFR</name>
<dbReference type="CDD" id="cd03127">
    <property type="entry name" value="tetraspanin_LEL"/>
    <property type="match status" value="1"/>
</dbReference>
<dbReference type="RefSeq" id="XP_035431562.2">
    <property type="nucleotide sequence ID" value="XM_035575669.2"/>
</dbReference>
<evidence type="ECO:0000256" key="5">
    <source>
        <dbReference type="SAM" id="Phobius"/>
    </source>
</evidence>
<feature type="transmembrane region" description="Helical" evidence="5">
    <location>
        <begin position="76"/>
        <end position="100"/>
    </location>
</feature>